<evidence type="ECO:0000313" key="3">
    <source>
        <dbReference type="EMBL" id="CCH00092.1"/>
    </source>
</evidence>
<evidence type="ECO:0000313" key="4">
    <source>
        <dbReference type="Proteomes" id="UP000011058"/>
    </source>
</evidence>
<accession>I0K7I9</accession>
<dbReference type="InterPro" id="IPR025698">
    <property type="entry name" value="2TM_dom"/>
</dbReference>
<dbReference type="Pfam" id="PF13239">
    <property type="entry name" value="2TM"/>
    <property type="match status" value="1"/>
</dbReference>
<dbReference type="Proteomes" id="UP000011058">
    <property type="component" value="Chromosome"/>
</dbReference>
<keyword evidence="1" id="KW-0472">Membrane</keyword>
<reference evidence="3 4" key="1">
    <citation type="journal article" date="2012" name="J. Bacteriol.">
        <title>Genome Sequence of Fibrella aestuarina BUZ 2T, a Filamentous Marine Bacterium.</title>
        <authorList>
            <person name="Filippini M."/>
            <person name="Qi W."/>
            <person name="Blom J."/>
            <person name="Goesmann A."/>
            <person name="Smits T.H."/>
            <person name="Bagheri H.C."/>
        </authorList>
    </citation>
    <scope>NUCLEOTIDE SEQUENCE [LARGE SCALE GENOMIC DNA]</scope>
    <source>
        <strain evidence="4">BUZ 2T</strain>
    </source>
</reference>
<feature type="transmembrane region" description="Helical" evidence="1">
    <location>
        <begin position="29"/>
        <end position="49"/>
    </location>
</feature>
<feature type="transmembrane region" description="Helical" evidence="1">
    <location>
        <begin position="61"/>
        <end position="81"/>
    </location>
</feature>
<name>I0K7I9_9BACT</name>
<proteinExistence type="predicted"/>
<dbReference type="RefSeq" id="WP_015331191.1">
    <property type="nucleotide sequence ID" value="NC_020054.1"/>
</dbReference>
<dbReference type="KEGG" id="fae:FAES_2083"/>
<keyword evidence="4" id="KW-1185">Reference proteome</keyword>
<feature type="domain" description="2TM" evidence="2">
    <location>
        <begin position="21"/>
        <end position="83"/>
    </location>
</feature>
<organism evidence="3 4">
    <name type="scientific">Fibrella aestuarina BUZ 2</name>
    <dbReference type="NCBI Taxonomy" id="1166018"/>
    <lineage>
        <taxon>Bacteria</taxon>
        <taxon>Pseudomonadati</taxon>
        <taxon>Bacteroidota</taxon>
        <taxon>Cytophagia</taxon>
        <taxon>Cytophagales</taxon>
        <taxon>Spirosomataceae</taxon>
        <taxon>Fibrella</taxon>
    </lineage>
</organism>
<dbReference type="EMBL" id="HE796683">
    <property type="protein sequence ID" value="CCH00092.1"/>
    <property type="molecule type" value="Genomic_DNA"/>
</dbReference>
<dbReference type="OrthoDB" id="8965954at2"/>
<dbReference type="HOGENOM" id="CLU_173284_1_1_10"/>
<gene>
    <name evidence="3" type="ORF">FAES_2083</name>
</gene>
<evidence type="ECO:0000259" key="2">
    <source>
        <dbReference type="Pfam" id="PF13239"/>
    </source>
</evidence>
<dbReference type="eggNOG" id="ENOG50333U2">
    <property type="taxonomic scope" value="Bacteria"/>
</dbReference>
<dbReference type="AlphaFoldDB" id="I0K7I9"/>
<keyword evidence="1" id="KW-1133">Transmembrane helix</keyword>
<sequence length="98" mass="11476">MSTVTPLPANHDPYLWEIANKRVAFKQHLWGYLLVNGLAWLTYLVLLVASSRPGMRFPWPLFMNLGWGFGLLSHYLSVYRINTANDPVEREYRKLVRK</sequence>
<keyword evidence="1" id="KW-0812">Transmembrane</keyword>
<evidence type="ECO:0000256" key="1">
    <source>
        <dbReference type="SAM" id="Phobius"/>
    </source>
</evidence>
<protein>
    <recommendedName>
        <fullName evidence="2">2TM domain-containing protein</fullName>
    </recommendedName>
</protein>